<evidence type="ECO:0000313" key="2">
    <source>
        <dbReference type="Proteomes" id="UP000735302"/>
    </source>
</evidence>
<dbReference type="EMBL" id="BLXT01000429">
    <property type="protein sequence ID" value="GFN76884.1"/>
    <property type="molecule type" value="Genomic_DNA"/>
</dbReference>
<organism evidence="1 2">
    <name type="scientific">Plakobranchus ocellatus</name>
    <dbReference type="NCBI Taxonomy" id="259542"/>
    <lineage>
        <taxon>Eukaryota</taxon>
        <taxon>Metazoa</taxon>
        <taxon>Spiralia</taxon>
        <taxon>Lophotrochozoa</taxon>
        <taxon>Mollusca</taxon>
        <taxon>Gastropoda</taxon>
        <taxon>Heterobranchia</taxon>
        <taxon>Euthyneura</taxon>
        <taxon>Panpulmonata</taxon>
        <taxon>Sacoglossa</taxon>
        <taxon>Placobranchoidea</taxon>
        <taxon>Plakobranchidae</taxon>
        <taxon>Plakobranchus</taxon>
    </lineage>
</organism>
<proteinExistence type="predicted"/>
<dbReference type="AlphaFoldDB" id="A0AAV3Y2L7"/>
<name>A0AAV3Y2L7_9GAST</name>
<accession>A0AAV3Y2L7</accession>
<protein>
    <submittedName>
        <fullName evidence="1">Uncharacterized protein</fullName>
    </submittedName>
</protein>
<gene>
    <name evidence="1" type="ORF">PoB_000339000</name>
</gene>
<reference evidence="1 2" key="1">
    <citation type="journal article" date="2021" name="Elife">
        <title>Chloroplast acquisition without the gene transfer in kleptoplastic sea slugs, Plakobranchus ocellatus.</title>
        <authorList>
            <person name="Maeda T."/>
            <person name="Takahashi S."/>
            <person name="Yoshida T."/>
            <person name="Shimamura S."/>
            <person name="Takaki Y."/>
            <person name="Nagai Y."/>
            <person name="Toyoda A."/>
            <person name="Suzuki Y."/>
            <person name="Arimoto A."/>
            <person name="Ishii H."/>
            <person name="Satoh N."/>
            <person name="Nishiyama T."/>
            <person name="Hasebe M."/>
            <person name="Maruyama T."/>
            <person name="Minagawa J."/>
            <person name="Obokata J."/>
            <person name="Shigenobu S."/>
        </authorList>
    </citation>
    <scope>NUCLEOTIDE SEQUENCE [LARGE SCALE GENOMIC DNA]</scope>
</reference>
<sequence>MADKLSRRTDVIVIVLYPTPSWPDNLRNETGHVVRAATAWNRTPRAMMIPASLTLISLGVCSISDTGSSLADKPHDLARAGPHPEIGQAVVDFPVVIFDRETKIGGEAVPDNGSFWKWLGKLKKRSAINVALSHYSRDGWFNLLPRPTIKIYCEGS</sequence>
<keyword evidence="2" id="KW-1185">Reference proteome</keyword>
<comment type="caution">
    <text evidence="1">The sequence shown here is derived from an EMBL/GenBank/DDBJ whole genome shotgun (WGS) entry which is preliminary data.</text>
</comment>
<evidence type="ECO:0000313" key="1">
    <source>
        <dbReference type="EMBL" id="GFN76884.1"/>
    </source>
</evidence>
<dbReference type="Proteomes" id="UP000735302">
    <property type="component" value="Unassembled WGS sequence"/>
</dbReference>